<feature type="compositionally biased region" description="Basic and acidic residues" evidence="1">
    <location>
        <begin position="525"/>
        <end position="534"/>
    </location>
</feature>
<sequence length="597" mass="67560">MSWKEEFSELLEFLDDCTKRYPSRLFNVTPEKDSTPIRRVAFALENVIDQLKTPLVPSTQSLAQALVYKFNGPHRRQGYWMIYKNLTRALRKYNEDDLVTRVSDLHRKATASGAGFHMPSAEAMRYIGGAYLKRLFRLQQIRDLCIRTAHVIMGQLELGHWEKFSLFIVALCADVNNGVRMQATSMESAYNGLSSCLQPLDDRFPDSLADISIFPSLRGHISAQKNADMSRVMRLLQITDEELEAVRTRDQMVRFRDEILLNMDSKMEDFGVSINRTLEMAEKVNSNAHTPVAGTIRKPSSFDSGLELTFETSLLHAASEDSEQGMCGENEDKELTKLAKKKRKRKSGLNVNQRSAARFSYPDIDSSAVDAYSEESSGVRKKKKKKKKHHHAADISLSSHISHVSSAGSFSTPSAEIKKKKKKNKIIPDNAYDTKFDVAEDISASNNLSLVESARSSKSSADFSHLLSEKSIIKLKKRALKKKSITREKLPSAEQISLEEDFPSSFSSSTELSVKKKKKKRMNSMKKDPLIDTNHKDKCDVLGEALPAQLSCFKTPKKLKRKILNEEFDPPEKRRSAGVKDVSSAKNVRKKQKRKRQ</sequence>
<accession>A0A7I4Y6V8</accession>
<dbReference type="AlphaFoldDB" id="A0A7I4Y6V8"/>
<feature type="domain" description="Nucleolus and neural progenitor protein-like N-terminal" evidence="2">
    <location>
        <begin position="37"/>
        <end position="193"/>
    </location>
</feature>
<protein>
    <submittedName>
        <fullName evidence="4">DUF4477 domain-containing protein</fullName>
    </submittedName>
</protein>
<feature type="region of interest" description="Disordered" evidence="1">
    <location>
        <begin position="370"/>
        <end position="398"/>
    </location>
</feature>
<evidence type="ECO:0000256" key="1">
    <source>
        <dbReference type="SAM" id="MobiDB-lite"/>
    </source>
</evidence>
<feature type="compositionally biased region" description="Basic residues" evidence="1">
    <location>
        <begin position="379"/>
        <end position="391"/>
    </location>
</feature>
<dbReference type="OrthoDB" id="5816211at2759"/>
<proteinExistence type="predicted"/>
<keyword evidence="3" id="KW-1185">Reference proteome</keyword>
<organism evidence="3 4">
    <name type="scientific">Haemonchus contortus</name>
    <name type="common">Barber pole worm</name>
    <dbReference type="NCBI Taxonomy" id="6289"/>
    <lineage>
        <taxon>Eukaryota</taxon>
        <taxon>Metazoa</taxon>
        <taxon>Ecdysozoa</taxon>
        <taxon>Nematoda</taxon>
        <taxon>Chromadorea</taxon>
        <taxon>Rhabditida</taxon>
        <taxon>Rhabditina</taxon>
        <taxon>Rhabditomorpha</taxon>
        <taxon>Strongyloidea</taxon>
        <taxon>Trichostrongylidae</taxon>
        <taxon>Haemonchus</taxon>
    </lineage>
</organism>
<feature type="region of interest" description="Disordered" evidence="1">
    <location>
        <begin position="564"/>
        <end position="597"/>
    </location>
</feature>
<evidence type="ECO:0000313" key="3">
    <source>
        <dbReference type="Proteomes" id="UP000025227"/>
    </source>
</evidence>
<dbReference type="Pfam" id="PF14780">
    <property type="entry name" value="NEPRO_N"/>
    <property type="match status" value="1"/>
</dbReference>
<dbReference type="WBParaSite" id="HCON_00053510-00001">
    <property type="protein sequence ID" value="HCON_00053510-00001"/>
    <property type="gene ID" value="HCON_00053510"/>
</dbReference>
<evidence type="ECO:0000313" key="4">
    <source>
        <dbReference type="WBParaSite" id="HCON_00053510-00001"/>
    </source>
</evidence>
<feature type="compositionally biased region" description="Basic residues" evidence="1">
    <location>
        <begin position="515"/>
        <end position="524"/>
    </location>
</feature>
<feature type="region of interest" description="Disordered" evidence="1">
    <location>
        <begin position="504"/>
        <end position="534"/>
    </location>
</feature>
<reference evidence="4" key="1">
    <citation type="submission" date="2020-12" db="UniProtKB">
        <authorList>
            <consortium name="WormBaseParasite"/>
        </authorList>
    </citation>
    <scope>IDENTIFICATION</scope>
    <source>
        <strain evidence="4">MHco3</strain>
    </source>
</reference>
<dbReference type="Proteomes" id="UP000025227">
    <property type="component" value="Unplaced"/>
</dbReference>
<dbReference type="InterPro" id="IPR027951">
    <property type="entry name" value="Nepro_N"/>
</dbReference>
<evidence type="ECO:0000259" key="2">
    <source>
        <dbReference type="Pfam" id="PF14780"/>
    </source>
</evidence>
<name>A0A7I4Y6V8_HAECO</name>
<feature type="compositionally biased region" description="Basic residues" evidence="1">
    <location>
        <begin position="587"/>
        <end position="597"/>
    </location>
</feature>